<comment type="caution">
    <text evidence="1">The sequence shown here is derived from an EMBL/GenBank/DDBJ whole genome shotgun (WGS) entry which is preliminary data.</text>
</comment>
<protein>
    <submittedName>
        <fullName evidence="1">Uncharacterized protein</fullName>
    </submittedName>
</protein>
<dbReference type="AlphaFoldDB" id="A0A2I9DBC8"/>
<dbReference type="Proteomes" id="UP000236569">
    <property type="component" value="Unassembled WGS sequence"/>
</dbReference>
<dbReference type="EMBL" id="BFAG01000029">
    <property type="protein sequence ID" value="GBF08256.1"/>
    <property type="molecule type" value="Genomic_DNA"/>
</dbReference>
<dbReference type="RefSeq" id="WP_165794333.1">
    <property type="nucleotide sequence ID" value="NZ_BFAG01000029.1"/>
</dbReference>
<accession>A0A2I9DBC8</accession>
<sequence length="55" mass="6256">MRVLTPALAHPELSPLDLSAPWAGFSMNALRTTLAHFTVSVLREARRERTFFHHV</sequence>
<proteinExistence type="predicted"/>
<reference evidence="2" key="1">
    <citation type="submission" date="2018-01" db="EMBL/GenBank/DDBJ databases">
        <title>Draft Genome Sequence of the Radioresistant Bacterium Deinococcus aerius TR0125, Isolated from the Higher Atmosphere above Japan.</title>
        <authorList>
            <person name="Satoh K."/>
            <person name="Arai H."/>
            <person name="Sanzen T."/>
            <person name="Kawaguchi Y."/>
            <person name="Hayashi H."/>
            <person name="Yokobori S."/>
            <person name="Yamagishi A."/>
            <person name="Oono Y."/>
            <person name="Narumi I."/>
        </authorList>
    </citation>
    <scope>NUCLEOTIDE SEQUENCE [LARGE SCALE GENOMIC DNA]</scope>
    <source>
        <strain evidence="2">TR0125</strain>
    </source>
</reference>
<evidence type="ECO:0000313" key="2">
    <source>
        <dbReference type="Proteomes" id="UP000236569"/>
    </source>
</evidence>
<keyword evidence="2" id="KW-1185">Reference proteome</keyword>
<evidence type="ECO:0000313" key="1">
    <source>
        <dbReference type="EMBL" id="GBF08256.1"/>
    </source>
</evidence>
<gene>
    <name evidence="1" type="ORF">DAERI_290003</name>
</gene>
<name>A0A2I9DBC8_9DEIO</name>
<organism evidence="1 2">
    <name type="scientific">Deinococcus aerius</name>
    <dbReference type="NCBI Taxonomy" id="200253"/>
    <lineage>
        <taxon>Bacteria</taxon>
        <taxon>Thermotogati</taxon>
        <taxon>Deinococcota</taxon>
        <taxon>Deinococci</taxon>
        <taxon>Deinococcales</taxon>
        <taxon>Deinococcaceae</taxon>
        <taxon>Deinococcus</taxon>
    </lineage>
</organism>